<protein>
    <recommendedName>
        <fullName evidence="3">DUF5666 domain-containing protein</fullName>
    </recommendedName>
</protein>
<organism evidence="1 2">
    <name type="scientific">Floridaenema aerugineum BLCC-F46</name>
    <dbReference type="NCBI Taxonomy" id="3153654"/>
    <lineage>
        <taxon>Bacteria</taxon>
        <taxon>Bacillati</taxon>
        <taxon>Cyanobacteriota</taxon>
        <taxon>Cyanophyceae</taxon>
        <taxon>Oscillatoriophycideae</taxon>
        <taxon>Aerosakkonematales</taxon>
        <taxon>Aerosakkonemataceae</taxon>
        <taxon>Floridanema</taxon>
        <taxon>Floridanema aerugineum</taxon>
    </lineage>
</organism>
<dbReference type="EMBL" id="JBHFNQ010000052">
    <property type="protein sequence ID" value="MFB2876511.1"/>
    <property type="molecule type" value="Genomic_DNA"/>
</dbReference>
<proteinExistence type="predicted"/>
<name>A0ABV4X159_9CYAN</name>
<dbReference type="Proteomes" id="UP001576774">
    <property type="component" value="Unassembled WGS sequence"/>
</dbReference>
<reference evidence="1 2" key="1">
    <citation type="submission" date="2024-09" db="EMBL/GenBank/DDBJ databases">
        <title>Floridaenema gen nov. (Aerosakkonemataceae, Aerosakkonematales ord. nov., Cyanobacteria) from benthic tropical and subtropical fresh waters, with the description of four new species.</title>
        <authorList>
            <person name="Moretto J.A."/>
            <person name="Berthold D.E."/>
            <person name="Lefler F.W."/>
            <person name="Huang I.-S."/>
            <person name="Laughinghouse H. IV."/>
        </authorList>
    </citation>
    <scope>NUCLEOTIDE SEQUENCE [LARGE SCALE GENOMIC DNA]</scope>
    <source>
        <strain evidence="1 2">BLCC-F46</strain>
    </source>
</reference>
<dbReference type="RefSeq" id="WP_413269639.1">
    <property type="nucleotide sequence ID" value="NZ_JBHFNQ010000052.1"/>
</dbReference>
<gene>
    <name evidence="1" type="ORF">ACE1CC_06435</name>
</gene>
<keyword evidence="2" id="KW-1185">Reference proteome</keyword>
<evidence type="ECO:0008006" key="3">
    <source>
        <dbReference type="Google" id="ProtNLM"/>
    </source>
</evidence>
<sequence length="310" mass="33627">MDFVNLPQQNTGFNLNSLHSGMTISGTIIGFVDNGDDFILQRNGSGQIIIDPEPLRASQLGLIPGEQVNVVVAEWDGFEVDTFAISRADGSPVLGNYQPNQNPNSSFDSLTGQWFDGATYLNLHSDVAAAGMNPLDHFLKYGVLEGRMPELFDDNFYLATNPDVKAAKDNGFFTSGWEHYRLFGAKEGRMGSTFSNPLLVQKMAASFAILNNPTNVTLLDPIFPGINPGIPFGFSNISGTVTAVFDDEFILSTGNQQVLVDADLERGQRLNLGVGEQVTVFGELDDDDFDAFTITKADGSVTQIRVPGQD</sequence>
<evidence type="ECO:0000313" key="1">
    <source>
        <dbReference type="EMBL" id="MFB2876511.1"/>
    </source>
</evidence>
<evidence type="ECO:0000313" key="2">
    <source>
        <dbReference type="Proteomes" id="UP001576774"/>
    </source>
</evidence>
<comment type="caution">
    <text evidence="1">The sequence shown here is derived from an EMBL/GenBank/DDBJ whole genome shotgun (WGS) entry which is preliminary data.</text>
</comment>
<accession>A0ABV4X159</accession>